<evidence type="ECO:0000313" key="1">
    <source>
        <dbReference type="EMBL" id="APC41614.1"/>
    </source>
</evidence>
<dbReference type="EMBL" id="CP015756">
    <property type="protein sequence ID" value="APC41614.1"/>
    <property type="molecule type" value="Genomic_DNA"/>
</dbReference>
<protein>
    <submittedName>
        <fullName evidence="1">Uncharacterized protein</fullName>
    </submittedName>
</protein>
<dbReference type="Proteomes" id="UP000182569">
    <property type="component" value="Chromosome"/>
</dbReference>
<proteinExistence type="predicted"/>
<evidence type="ECO:0000313" key="2">
    <source>
        <dbReference type="Proteomes" id="UP000182569"/>
    </source>
</evidence>
<dbReference type="GeneID" id="83594094"/>
<reference evidence="2" key="1">
    <citation type="journal article" date="2016" name="Front. Microbiol.">
        <title>Complete Genome Sequence of Clostridium estertheticum DSM 8809, a Microbe Identified in Spoiled Vacuum Packed Beef.</title>
        <authorList>
            <person name="Yu Z."/>
            <person name="Gunn L."/>
            <person name="Brennan E."/>
            <person name="Reid R."/>
            <person name="Wall P.G."/>
            <person name="Gaora O.P."/>
            <person name="Hurley D."/>
            <person name="Bolton D."/>
            <person name="Fanning S."/>
        </authorList>
    </citation>
    <scope>NUCLEOTIDE SEQUENCE [LARGE SCALE GENOMIC DNA]</scope>
    <source>
        <strain evidence="2">DSM 8809</strain>
    </source>
</reference>
<organism evidence="1 2">
    <name type="scientific">Clostridium estertheticum subsp. estertheticum</name>
    <dbReference type="NCBI Taxonomy" id="1552"/>
    <lineage>
        <taxon>Bacteria</taxon>
        <taxon>Bacillati</taxon>
        <taxon>Bacillota</taxon>
        <taxon>Clostridia</taxon>
        <taxon>Eubacteriales</taxon>
        <taxon>Clostridiaceae</taxon>
        <taxon>Clostridium</taxon>
    </lineage>
</organism>
<name>A0A1J0GL43_9CLOT</name>
<dbReference type="AlphaFoldDB" id="A0A1J0GL43"/>
<dbReference type="RefSeq" id="WP_071613906.1">
    <property type="nucleotide sequence ID" value="NZ_CP015756.1"/>
</dbReference>
<gene>
    <name evidence="1" type="ORF">A7L45_16785</name>
</gene>
<dbReference type="KEGG" id="ceu:A7L45_16785"/>
<accession>A0A1J0GL43</accession>
<sequence length="93" mass="9849">MAVSFDTPSSSTNYDVATTGTVAGWSTARVMVTLTVSGTNAARTATQQVFYREMNYNNTATSTALAISTTVRMAISPKLHGNETVATVVNFGY</sequence>
<keyword evidence="2" id="KW-1185">Reference proteome</keyword>